<dbReference type="InterPro" id="IPR014030">
    <property type="entry name" value="Ketoacyl_synth_N"/>
</dbReference>
<dbReference type="InterPro" id="IPR016039">
    <property type="entry name" value="Thiolase-like"/>
</dbReference>
<gene>
    <name evidence="6" type="ORF">K0T92_19715</name>
</gene>
<comment type="similarity">
    <text evidence="1 4">Belongs to the thiolase-like superfamily. Beta-ketoacyl-ACP synthases family.</text>
</comment>
<feature type="domain" description="Ketosynthase family 3 (KS3)" evidence="5">
    <location>
        <begin position="6"/>
        <end position="413"/>
    </location>
</feature>
<proteinExistence type="inferred from homology"/>
<keyword evidence="2 4" id="KW-0808">Transferase</keyword>
<dbReference type="Pfam" id="PF02801">
    <property type="entry name" value="Ketoacyl-synt_C"/>
    <property type="match status" value="1"/>
</dbReference>
<dbReference type="PROSITE" id="PS52004">
    <property type="entry name" value="KS3_2"/>
    <property type="match status" value="1"/>
</dbReference>
<dbReference type="EMBL" id="JAHZIJ010000018">
    <property type="protein sequence ID" value="MBW7476949.1"/>
    <property type="molecule type" value="Genomic_DNA"/>
</dbReference>
<sequence length="415" mass="43386">MLHKSDDPIVVTGLGAVSPYGLDIEQLWSSIESGANVRSLLDEELSAHVQGPVYGNKIEGWDPVPLLGKKGMQFMKPSAQYLLGSSVLALKGAGFEEELPNPDDLAVVVSTNHACTQVRIDYDYTAITDGPKSVSPMDAPNTLTNAPASYLAIRIQSRAANTTIANGQCGGLDALGYACNLLRKGRAKYVVVGGVEEINSRVLWVYDNANVLSKQSPENAGKSFDESSTGWLPSEGSGAIVLERQSDALARGAKILAEIVSWSSSFVADPSPEKRAAGLARTMNNTLRLGGLTADDVELVIAGASGVREQDAAEAIALNSVFASQPDVPVSAVKATIGECYGASGIFQTIAAIGAIQRSVIPATPGYETPQEAVPAIAGIRSSARAWNNKQDGTVLISAQDIFGASSAVVIRSAV</sequence>
<name>A0ABS7DAY6_9BACL</name>
<dbReference type="SMART" id="SM00825">
    <property type="entry name" value="PKS_KS"/>
    <property type="match status" value="1"/>
</dbReference>
<dbReference type="Proteomes" id="UP000812277">
    <property type="component" value="Unassembled WGS sequence"/>
</dbReference>
<dbReference type="RefSeq" id="WP_219874198.1">
    <property type="nucleotide sequence ID" value="NZ_JAHZIJ010000018.1"/>
</dbReference>
<dbReference type="Pfam" id="PF00109">
    <property type="entry name" value="ketoacyl-synt"/>
    <property type="match status" value="1"/>
</dbReference>
<dbReference type="InterPro" id="IPR014031">
    <property type="entry name" value="Ketoacyl_synth_C"/>
</dbReference>
<evidence type="ECO:0000256" key="2">
    <source>
        <dbReference type="ARBA" id="ARBA00022679"/>
    </source>
</evidence>
<dbReference type="Gene3D" id="3.40.47.10">
    <property type="match status" value="2"/>
</dbReference>
<keyword evidence="7" id="KW-1185">Reference proteome</keyword>
<evidence type="ECO:0000256" key="4">
    <source>
        <dbReference type="RuleBase" id="RU003694"/>
    </source>
</evidence>
<dbReference type="InterPro" id="IPR020841">
    <property type="entry name" value="PKS_Beta-ketoAc_synthase_dom"/>
</dbReference>
<keyword evidence="3" id="KW-0012">Acyltransferase</keyword>
<comment type="caution">
    <text evidence="6">The sequence shown here is derived from an EMBL/GenBank/DDBJ whole genome shotgun (WGS) entry which is preliminary data.</text>
</comment>
<evidence type="ECO:0000256" key="1">
    <source>
        <dbReference type="ARBA" id="ARBA00008467"/>
    </source>
</evidence>
<evidence type="ECO:0000259" key="5">
    <source>
        <dbReference type="PROSITE" id="PS52004"/>
    </source>
</evidence>
<dbReference type="PANTHER" id="PTHR11712:SF322">
    <property type="entry name" value="POLYKETIDE BETA-KETOACYL SYNTHASE 2-RELATED"/>
    <property type="match status" value="1"/>
</dbReference>
<organism evidence="6 7">
    <name type="scientific">Paenibacillus oenotherae</name>
    <dbReference type="NCBI Taxonomy" id="1435645"/>
    <lineage>
        <taxon>Bacteria</taxon>
        <taxon>Bacillati</taxon>
        <taxon>Bacillota</taxon>
        <taxon>Bacilli</taxon>
        <taxon>Bacillales</taxon>
        <taxon>Paenibacillaceae</taxon>
        <taxon>Paenibacillus</taxon>
    </lineage>
</organism>
<evidence type="ECO:0000313" key="6">
    <source>
        <dbReference type="EMBL" id="MBW7476949.1"/>
    </source>
</evidence>
<evidence type="ECO:0000256" key="3">
    <source>
        <dbReference type="ARBA" id="ARBA00023315"/>
    </source>
</evidence>
<dbReference type="InterPro" id="IPR000794">
    <property type="entry name" value="Beta-ketoacyl_synthase"/>
</dbReference>
<evidence type="ECO:0000313" key="7">
    <source>
        <dbReference type="Proteomes" id="UP000812277"/>
    </source>
</evidence>
<accession>A0ABS7DAY6</accession>
<dbReference type="PANTHER" id="PTHR11712">
    <property type="entry name" value="POLYKETIDE SYNTHASE-RELATED"/>
    <property type="match status" value="1"/>
</dbReference>
<protein>
    <recommendedName>
        <fullName evidence="5">Ketosynthase family 3 (KS3) domain-containing protein</fullName>
    </recommendedName>
</protein>
<dbReference type="SUPFAM" id="SSF53901">
    <property type="entry name" value="Thiolase-like"/>
    <property type="match status" value="2"/>
</dbReference>
<reference evidence="6 7" key="1">
    <citation type="submission" date="2021-07" db="EMBL/GenBank/DDBJ databases">
        <title>Paenibacillus radiodurans sp. nov., isolated from the southeastern edge of Tengger Desert.</title>
        <authorList>
            <person name="Zhang G."/>
        </authorList>
    </citation>
    <scope>NUCLEOTIDE SEQUENCE [LARGE SCALE GENOMIC DNA]</scope>
    <source>
        <strain evidence="6 7">DT7-4</strain>
    </source>
</reference>